<protein>
    <submittedName>
        <fullName evidence="1">Uncharacterized protein</fullName>
    </submittedName>
</protein>
<evidence type="ECO:0000313" key="2">
    <source>
        <dbReference type="Proteomes" id="UP000684084"/>
    </source>
</evidence>
<comment type="caution">
    <text evidence="1">The sequence shown here is derived from an EMBL/GenBank/DDBJ whole genome shotgun (WGS) entry which is preliminary data.</text>
</comment>
<accession>A0A915YTI2</accession>
<organism evidence="1 2">
    <name type="scientific">Rhizophagus irregularis</name>
    <dbReference type="NCBI Taxonomy" id="588596"/>
    <lineage>
        <taxon>Eukaryota</taxon>
        <taxon>Fungi</taxon>
        <taxon>Fungi incertae sedis</taxon>
        <taxon>Mucoromycota</taxon>
        <taxon>Glomeromycotina</taxon>
        <taxon>Glomeromycetes</taxon>
        <taxon>Glomerales</taxon>
        <taxon>Glomeraceae</taxon>
        <taxon>Rhizophagus</taxon>
    </lineage>
</organism>
<dbReference type="OrthoDB" id="2378515at2759"/>
<sequence length="145" mass="16964">MLGGTTYAKQRTNNSSVSEIYLLVSFSEYSQQNCLAGMILKVLQLTYEKKCWTSSLFVLNQLSLLNLTLSINKDKVETCLGKDIRDVINDICHIIRIWQKKVLIEYNRKFKNEHKYLYCKFAHLFYDVKVNTSNGDNRIKELLIK</sequence>
<proteinExistence type="predicted"/>
<gene>
    <name evidence="1" type="ORF">CHRIB12_LOCUS3027</name>
</gene>
<dbReference type="EMBL" id="CAGKOT010000004">
    <property type="protein sequence ID" value="CAB5332395.1"/>
    <property type="molecule type" value="Genomic_DNA"/>
</dbReference>
<name>A0A915YTI2_9GLOM</name>
<reference evidence="1" key="1">
    <citation type="submission" date="2020-05" db="EMBL/GenBank/DDBJ databases">
        <authorList>
            <person name="Rincon C."/>
            <person name="Sanders R I."/>
            <person name="Robbins C."/>
            <person name="Chaturvedi A."/>
        </authorList>
    </citation>
    <scope>NUCLEOTIDE SEQUENCE</scope>
    <source>
        <strain evidence="1">CHB12</strain>
    </source>
</reference>
<dbReference type="AlphaFoldDB" id="A0A915YTI2"/>
<dbReference type="Proteomes" id="UP000684084">
    <property type="component" value="Unassembled WGS sequence"/>
</dbReference>
<evidence type="ECO:0000313" key="1">
    <source>
        <dbReference type="EMBL" id="CAB5332395.1"/>
    </source>
</evidence>